<feature type="transmembrane region" description="Helical" evidence="7">
    <location>
        <begin position="47"/>
        <end position="74"/>
    </location>
</feature>
<sequence>MAQVEQNFKIIFFLFNILFFCMGAGMLAVGIYNIASLLGFDIFARSVYLTGGALFVMVGAVKMILALLGMIGLFLENRILLTIYTLASLFVILPTLAAGIFGLQQWFFVYDEVGTTLTNTYRSDAEFERTQTLRDQFRVDFHCCGIMSGSQDYINNGRAVEDESCMNATRYRTVENIDIPRGIGCQYYISDAIRDHLYYIGTIGLAFGFFEITAAIYAMHNAEGL</sequence>
<dbReference type="EnsemblMetazoa" id="Aqu2.1.24259_001">
    <property type="protein sequence ID" value="Aqu2.1.24259_001"/>
    <property type="gene ID" value="Aqu2.1.24259"/>
</dbReference>
<keyword evidence="4 7" id="KW-1133">Transmembrane helix</keyword>
<dbReference type="GO" id="GO:0005886">
    <property type="term" value="C:plasma membrane"/>
    <property type="evidence" value="ECO:0007669"/>
    <property type="project" value="TreeGrafter"/>
</dbReference>
<dbReference type="InParanoid" id="A0A1X7U9U9"/>
<evidence type="ECO:0000256" key="3">
    <source>
        <dbReference type="ARBA" id="ARBA00022692"/>
    </source>
</evidence>
<dbReference type="Proteomes" id="UP000007879">
    <property type="component" value="Unassembled WGS sequence"/>
</dbReference>
<dbReference type="OrthoDB" id="5982705at2759"/>
<organism evidence="8">
    <name type="scientific">Amphimedon queenslandica</name>
    <name type="common">Sponge</name>
    <dbReference type="NCBI Taxonomy" id="400682"/>
    <lineage>
        <taxon>Eukaryota</taxon>
        <taxon>Metazoa</taxon>
        <taxon>Porifera</taxon>
        <taxon>Demospongiae</taxon>
        <taxon>Heteroscleromorpha</taxon>
        <taxon>Haplosclerida</taxon>
        <taxon>Niphatidae</taxon>
        <taxon>Amphimedon</taxon>
    </lineage>
</organism>
<feature type="transmembrane region" description="Helical" evidence="7">
    <location>
        <begin position="81"/>
        <end position="103"/>
    </location>
</feature>
<dbReference type="eggNOG" id="KOG3882">
    <property type="taxonomic scope" value="Eukaryota"/>
</dbReference>
<evidence type="ECO:0000313" key="9">
    <source>
        <dbReference type="Proteomes" id="UP000007879"/>
    </source>
</evidence>
<feature type="transmembrane region" description="Helical" evidence="7">
    <location>
        <begin position="12"/>
        <end position="35"/>
    </location>
</feature>
<protein>
    <recommendedName>
        <fullName evidence="10">Tetraspanin</fullName>
    </recommendedName>
</protein>
<dbReference type="PANTHER" id="PTHR19282:SF544">
    <property type="entry name" value="TETRASPANIN"/>
    <property type="match status" value="1"/>
</dbReference>
<dbReference type="InterPro" id="IPR000301">
    <property type="entry name" value="Tetraspanin_animals"/>
</dbReference>
<evidence type="ECO:0000256" key="4">
    <source>
        <dbReference type="ARBA" id="ARBA00022989"/>
    </source>
</evidence>
<keyword evidence="6" id="KW-1015">Disulfide bond</keyword>
<comment type="subcellular location">
    <subcellularLocation>
        <location evidence="1">Membrane</location>
        <topology evidence="1">Multi-pass membrane protein</topology>
    </subcellularLocation>
</comment>
<dbReference type="Pfam" id="PF00335">
    <property type="entry name" value="Tetraspanin"/>
    <property type="match status" value="1"/>
</dbReference>
<dbReference type="KEGG" id="aqu:100637514"/>
<keyword evidence="5 7" id="KW-0472">Membrane</keyword>
<keyword evidence="9" id="KW-1185">Reference proteome</keyword>
<evidence type="ECO:0008006" key="10">
    <source>
        <dbReference type="Google" id="ProtNLM"/>
    </source>
</evidence>
<dbReference type="EnsemblMetazoa" id="XM_003388597.3">
    <property type="protein sequence ID" value="XP_003388645.1"/>
    <property type="gene ID" value="LOC100637514"/>
</dbReference>
<feature type="disulfide bond" evidence="6">
    <location>
        <begin position="144"/>
        <end position="165"/>
    </location>
</feature>
<proteinExistence type="inferred from homology"/>
<evidence type="ECO:0000256" key="2">
    <source>
        <dbReference type="ARBA" id="ARBA00006840"/>
    </source>
</evidence>
<name>A0A1X7U9U9_AMPQE</name>
<reference evidence="8" key="2">
    <citation type="submission" date="2017-05" db="UniProtKB">
        <authorList>
            <consortium name="EnsemblMetazoa"/>
        </authorList>
    </citation>
    <scope>IDENTIFICATION</scope>
</reference>
<accession>A0A1X7U9U9</accession>
<evidence type="ECO:0000256" key="7">
    <source>
        <dbReference type="SAM" id="Phobius"/>
    </source>
</evidence>
<dbReference type="PRINTS" id="PR00259">
    <property type="entry name" value="TMFOUR"/>
</dbReference>
<evidence type="ECO:0000256" key="5">
    <source>
        <dbReference type="ARBA" id="ARBA00023136"/>
    </source>
</evidence>
<dbReference type="PIRSF" id="PIRSF002419">
    <property type="entry name" value="Tetraspanin"/>
    <property type="match status" value="1"/>
</dbReference>
<evidence type="ECO:0000313" key="8">
    <source>
        <dbReference type="EnsemblMetazoa" id="Aqu2.1.24259_001"/>
    </source>
</evidence>
<reference evidence="9" key="1">
    <citation type="journal article" date="2010" name="Nature">
        <title>The Amphimedon queenslandica genome and the evolution of animal complexity.</title>
        <authorList>
            <person name="Srivastava M."/>
            <person name="Simakov O."/>
            <person name="Chapman J."/>
            <person name="Fahey B."/>
            <person name="Gauthier M.E."/>
            <person name="Mitros T."/>
            <person name="Richards G.S."/>
            <person name="Conaco C."/>
            <person name="Dacre M."/>
            <person name="Hellsten U."/>
            <person name="Larroux C."/>
            <person name="Putnam N.H."/>
            <person name="Stanke M."/>
            <person name="Adamska M."/>
            <person name="Darling A."/>
            <person name="Degnan S.M."/>
            <person name="Oakley T.H."/>
            <person name="Plachetzki D.C."/>
            <person name="Zhai Y."/>
            <person name="Adamski M."/>
            <person name="Calcino A."/>
            <person name="Cummins S.F."/>
            <person name="Goodstein D.M."/>
            <person name="Harris C."/>
            <person name="Jackson D.J."/>
            <person name="Leys S.P."/>
            <person name="Shu S."/>
            <person name="Woodcroft B.J."/>
            <person name="Vervoort M."/>
            <person name="Kosik K.S."/>
            <person name="Manning G."/>
            <person name="Degnan B.M."/>
            <person name="Rokhsar D.S."/>
        </authorList>
    </citation>
    <scope>NUCLEOTIDE SEQUENCE [LARGE SCALE GENOMIC DNA]</scope>
</reference>
<evidence type="ECO:0000256" key="1">
    <source>
        <dbReference type="ARBA" id="ARBA00004141"/>
    </source>
</evidence>
<dbReference type="PANTHER" id="PTHR19282">
    <property type="entry name" value="TETRASPANIN"/>
    <property type="match status" value="1"/>
</dbReference>
<evidence type="ECO:0000256" key="6">
    <source>
        <dbReference type="PIRSR" id="PIRSR002419-1"/>
    </source>
</evidence>
<feature type="transmembrane region" description="Helical" evidence="7">
    <location>
        <begin position="197"/>
        <end position="219"/>
    </location>
</feature>
<dbReference type="AlphaFoldDB" id="A0A1X7U9U9"/>
<comment type="similarity">
    <text evidence="2">Belongs to the tetraspanin (TM4SF) family.</text>
</comment>
<gene>
    <name evidence="8" type="primary">100637514</name>
</gene>
<keyword evidence="3 7" id="KW-0812">Transmembrane</keyword>
<dbReference type="InterPro" id="IPR018499">
    <property type="entry name" value="Tetraspanin/Peripherin"/>
</dbReference>